<dbReference type="InterPro" id="IPR006311">
    <property type="entry name" value="TAT_signal"/>
</dbReference>
<proteinExistence type="predicted"/>
<dbReference type="Proteomes" id="UP001183414">
    <property type="component" value="Unassembled WGS sequence"/>
</dbReference>
<dbReference type="InterPro" id="IPR038765">
    <property type="entry name" value="Papain-like_cys_pep_sf"/>
</dbReference>
<organism evidence="2 3">
    <name type="scientific">Streptomyces hazeniae</name>
    <dbReference type="NCBI Taxonomy" id="3075538"/>
    <lineage>
        <taxon>Bacteria</taxon>
        <taxon>Bacillati</taxon>
        <taxon>Actinomycetota</taxon>
        <taxon>Actinomycetes</taxon>
        <taxon>Kitasatosporales</taxon>
        <taxon>Streptomycetaceae</taxon>
        <taxon>Streptomyces</taxon>
    </lineage>
</organism>
<sequence length="197" mass="20604">MSLLSRTSRRSGIAVATGAAGCLTALSVVAPASAATAPPTVERAPASQQQAAGLTPGQMLNRADSWLTANNGSQVPYSQTQTWSDGYRQDCSGYVSMTLGLSKPGPNTVGLAGSRDLTTPIKLKNLKPGDLLIDADGSNTTRHVVIFEKWTDASHSAYSAYEQRGGHGTDHRVLDYGLGAGSEYKPYRPVKLAGVAP</sequence>
<protein>
    <recommendedName>
        <fullName evidence="4">NlpC/P60 domain-containing protein</fullName>
    </recommendedName>
</protein>
<dbReference type="PROSITE" id="PS51257">
    <property type="entry name" value="PROKAR_LIPOPROTEIN"/>
    <property type="match status" value="1"/>
</dbReference>
<evidence type="ECO:0008006" key="4">
    <source>
        <dbReference type="Google" id="ProtNLM"/>
    </source>
</evidence>
<gene>
    <name evidence="2" type="ORF">RM572_04105</name>
</gene>
<dbReference type="RefSeq" id="WP_311671889.1">
    <property type="nucleotide sequence ID" value="NZ_JAVREQ010000002.1"/>
</dbReference>
<accession>A0ABU2NPL5</accession>
<evidence type="ECO:0000256" key="1">
    <source>
        <dbReference type="SAM" id="SignalP"/>
    </source>
</evidence>
<evidence type="ECO:0000313" key="3">
    <source>
        <dbReference type="Proteomes" id="UP001183414"/>
    </source>
</evidence>
<comment type="caution">
    <text evidence="2">The sequence shown here is derived from an EMBL/GenBank/DDBJ whole genome shotgun (WGS) entry which is preliminary data.</text>
</comment>
<feature type="signal peptide" evidence="1">
    <location>
        <begin position="1"/>
        <end position="34"/>
    </location>
</feature>
<dbReference type="EMBL" id="JAVREQ010000002">
    <property type="protein sequence ID" value="MDT0377957.1"/>
    <property type="molecule type" value="Genomic_DNA"/>
</dbReference>
<keyword evidence="3" id="KW-1185">Reference proteome</keyword>
<keyword evidence="1" id="KW-0732">Signal</keyword>
<name>A0ABU2NPL5_9ACTN</name>
<reference evidence="3" key="1">
    <citation type="submission" date="2023-07" db="EMBL/GenBank/DDBJ databases">
        <title>30 novel species of actinomycetes from the DSMZ collection.</title>
        <authorList>
            <person name="Nouioui I."/>
        </authorList>
    </citation>
    <scope>NUCLEOTIDE SEQUENCE [LARGE SCALE GENOMIC DNA]</scope>
    <source>
        <strain evidence="3">DSM 42041</strain>
    </source>
</reference>
<feature type="chain" id="PRO_5045255847" description="NlpC/P60 domain-containing protein" evidence="1">
    <location>
        <begin position="35"/>
        <end position="197"/>
    </location>
</feature>
<dbReference type="PROSITE" id="PS51318">
    <property type="entry name" value="TAT"/>
    <property type="match status" value="1"/>
</dbReference>
<dbReference type="Gene3D" id="3.90.1720.10">
    <property type="entry name" value="endopeptidase domain like (from Nostoc punctiforme)"/>
    <property type="match status" value="1"/>
</dbReference>
<evidence type="ECO:0000313" key="2">
    <source>
        <dbReference type="EMBL" id="MDT0377957.1"/>
    </source>
</evidence>
<dbReference type="SUPFAM" id="SSF54001">
    <property type="entry name" value="Cysteine proteinases"/>
    <property type="match status" value="1"/>
</dbReference>